<evidence type="ECO:0000313" key="2">
    <source>
        <dbReference type="EMBL" id="OLN86980.1"/>
    </source>
</evidence>
<dbReference type="OrthoDB" id="196847at2759"/>
<dbReference type="PANTHER" id="PTHR42791:SF2">
    <property type="entry name" value="N-ACETYLTRANSFERASE DOMAIN-CONTAINING PROTEIN"/>
    <property type="match status" value="1"/>
</dbReference>
<dbReference type="InterPro" id="IPR052523">
    <property type="entry name" value="Trichothecene_AcTrans"/>
</dbReference>
<dbReference type="Pfam" id="PF13673">
    <property type="entry name" value="Acetyltransf_10"/>
    <property type="match status" value="1"/>
</dbReference>
<dbReference type="AlphaFoldDB" id="A0A1Q8RRN7"/>
<keyword evidence="3" id="KW-1185">Reference proteome</keyword>
<dbReference type="GO" id="GO:0016747">
    <property type="term" value="F:acyltransferase activity, transferring groups other than amino-acyl groups"/>
    <property type="evidence" value="ECO:0007669"/>
    <property type="project" value="InterPro"/>
</dbReference>
<dbReference type="STRING" id="708187.A0A1Q8RRN7"/>
<dbReference type="Proteomes" id="UP000186583">
    <property type="component" value="Unassembled WGS sequence"/>
</dbReference>
<dbReference type="InterPro" id="IPR000182">
    <property type="entry name" value="GNAT_dom"/>
</dbReference>
<name>A0A1Q8RRN7_9PEZI</name>
<dbReference type="EMBL" id="MPGH01000108">
    <property type="protein sequence ID" value="OLN86980.1"/>
    <property type="molecule type" value="Genomic_DNA"/>
</dbReference>
<accession>A0A1Q8RRN7</accession>
<evidence type="ECO:0000259" key="1">
    <source>
        <dbReference type="Pfam" id="PF13673"/>
    </source>
</evidence>
<dbReference type="Gene3D" id="3.40.630.30">
    <property type="match status" value="1"/>
</dbReference>
<protein>
    <recommendedName>
        <fullName evidence="1">N-acetyltransferase domain-containing protein</fullName>
    </recommendedName>
</protein>
<proteinExistence type="predicted"/>
<sequence length="234" mass="25892">MPRRMRPATPGDARAMASVYFSAFQDNSVATTCFPQASQACRDFLSTSFAEEIKDPRCQWLVVVTDSDHSEESDQIIACAKWVRPSQDGEPNVTPPPPSDIWPKDGNPAFANHFFGSLAKKHAEIMGGTRHWYLELIVCRKEHHGTGAATPLMRWGCQKADEEEKVVFLESMPAAKAVYEKYGFQAVYSMNFEVPNSGVATQTFMLRKGNAIADSDAVMARIGELRKAEAAQLA</sequence>
<dbReference type="InterPro" id="IPR016181">
    <property type="entry name" value="Acyl_CoA_acyltransferase"/>
</dbReference>
<feature type="domain" description="N-acetyltransferase" evidence="1">
    <location>
        <begin position="130"/>
        <end position="193"/>
    </location>
</feature>
<dbReference type="PANTHER" id="PTHR42791">
    <property type="entry name" value="GNAT FAMILY ACETYLTRANSFERASE"/>
    <property type="match status" value="1"/>
</dbReference>
<evidence type="ECO:0000313" key="3">
    <source>
        <dbReference type="Proteomes" id="UP000186583"/>
    </source>
</evidence>
<dbReference type="SUPFAM" id="SSF55729">
    <property type="entry name" value="Acyl-CoA N-acyltransferases (Nat)"/>
    <property type="match status" value="1"/>
</dbReference>
<organism evidence="2 3">
    <name type="scientific">Colletotrichum chlorophyti</name>
    <dbReference type="NCBI Taxonomy" id="708187"/>
    <lineage>
        <taxon>Eukaryota</taxon>
        <taxon>Fungi</taxon>
        <taxon>Dikarya</taxon>
        <taxon>Ascomycota</taxon>
        <taxon>Pezizomycotina</taxon>
        <taxon>Sordariomycetes</taxon>
        <taxon>Hypocreomycetidae</taxon>
        <taxon>Glomerellales</taxon>
        <taxon>Glomerellaceae</taxon>
        <taxon>Colletotrichum</taxon>
    </lineage>
</organism>
<gene>
    <name evidence="2" type="ORF">CCHL11_04605</name>
</gene>
<reference evidence="2 3" key="1">
    <citation type="submission" date="2016-11" db="EMBL/GenBank/DDBJ databases">
        <title>Draft Genome Assembly of Colletotrichum chlorophyti a pathogen of herbaceous plants.</title>
        <authorList>
            <person name="Gan P."/>
            <person name="Narusaka M."/>
            <person name="Tsushima A."/>
            <person name="Narusaka Y."/>
            <person name="Takano Y."/>
            <person name="Shirasu K."/>
        </authorList>
    </citation>
    <scope>NUCLEOTIDE SEQUENCE [LARGE SCALE GENOMIC DNA]</scope>
    <source>
        <strain evidence="2 3">NTL11</strain>
    </source>
</reference>
<comment type="caution">
    <text evidence="2">The sequence shown here is derived from an EMBL/GenBank/DDBJ whole genome shotgun (WGS) entry which is preliminary data.</text>
</comment>